<feature type="transmembrane region" description="Helical" evidence="1">
    <location>
        <begin position="400"/>
        <end position="416"/>
    </location>
</feature>
<dbReference type="EMBL" id="DTLS01000040">
    <property type="protein sequence ID" value="HGZ59856.1"/>
    <property type="molecule type" value="Genomic_DNA"/>
</dbReference>
<keyword evidence="1" id="KW-1133">Transmembrane helix</keyword>
<feature type="transmembrane region" description="Helical" evidence="1">
    <location>
        <begin position="146"/>
        <end position="164"/>
    </location>
</feature>
<feature type="transmembrane region" description="Helical" evidence="1">
    <location>
        <begin position="199"/>
        <end position="215"/>
    </location>
</feature>
<proteinExistence type="predicted"/>
<evidence type="ECO:0000256" key="1">
    <source>
        <dbReference type="SAM" id="Phobius"/>
    </source>
</evidence>
<protein>
    <submittedName>
        <fullName evidence="2">Uncharacterized protein</fullName>
    </submittedName>
</protein>
<feature type="transmembrane region" description="Helical" evidence="1">
    <location>
        <begin position="372"/>
        <end position="394"/>
    </location>
</feature>
<name>A0A7J3SJU2_9CREN</name>
<feature type="transmembrane region" description="Helical" evidence="1">
    <location>
        <begin position="341"/>
        <end position="360"/>
    </location>
</feature>
<comment type="caution">
    <text evidence="2">The sequence shown here is derived from an EMBL/GenBank/DDBJ whole genome shotgun (WGS) entry which is preliminary data.</text>
</comment>
<keyword evidence="1" id="KW-0472">Membrane</keyword>
<feature type="transmembrane region" description="Helical" evidence="1">
    <location>
        <begin position="243"/>
        <end position="261"/>
    </location>
</feature>
<keyword evidence="1" id="KW-0812">Transmembrane</keyword>
<feature type="transmembrane region" description="Helical" evidence="1">
    <location>
        <begin position="273"/>
        <end position="292"/>
    </location>
</feature>
<dbReference type="AlphaFoldDB" id="A0A7J3SJU2"/>
<organism evidence="2">
    <name type="scientific">Fervidicoccus fontis</name>
    <dbReference type="NCBI Taxonomy" id="683846"/>
    <lineage>
        <taxon>Archaea</taxon>
        <taxon>Thermoproteota</taxon>
        <taxon>Thermoprotei</taxon>
        <taxon>Fervidicoccales</taxon>
        <taxon>Fervidicoccaceae</taxon>
        <taxon>Fervidicoccus</taxon>
    </lineage>
</organism>
<feature type="transmembrane region" description="Helical" evidence="1">
    <location>
        <begin position="41"/>
        <end position="61"/>
    </location>
</feature>
<evidence type="ECO:0000313" key="2">
    <source>
        <dbReference type="EMBL" id="HGZ59856.1"/>
    </source>
</evidence>
<feature type="transmembrane region" description="Helical" evidence="1">
    <location>
        <begin position="428"/>
        <end position="450"/>
    </location>
</feature>
<accession>A0A7J3SJU2</accession>
<feature type="transmembrane region" description="Helical" evidence="1">
    <location>
        <begin position="73"/>
        <end position="91"/>
    </location>
</feature>
<sequence>MQNNRVLLVLLTITLVSFPLSIVFSGNIGDLSSDPFLILKIVNPISWFSIVVSVAAIIFLLRLNGFSTKIDPYLLFCALFPLYVDLTYRYVVALPLSRELYHAAGIFYVLKHGNVYFPGFLQPETVAPRILGATFAMITSTNPLTIISYMPSFFYPFLFSLCTYTVARKLQISKPMTMLATVYATSASFYLMGMDRATYCMPLYVLTAVPVLRIIGHNRSSSDAIVFLLLCLSLALSDMEFLMLAPTLALIPLICYIVRITKIGKGGGLEMSNLFVNSAILTFTVFVGWNLFTNPITGVAFTHYPYIMFERFVQSLSGELSQSSFVAGYNPDLALFFRTRGYLIAIGLSLSLILLLYFFIGRLLHKNHQANTLNTGHLSVVLAYYIPATLLAIYSYRRTATAWIPILTVYILMCLTRHGCRRNMPSKALRICTTSFIILIVLLSPAITWVTSSTYVSVREAKELAYLGQALPIRTGAYMFNFGHMDCGLKYIFSDCEESYVVDSFHQPYEILNEWKIENVVRYHVIVIGSIKHLEAVYNINATRHIDAIIETANNESLNIIYDSGYPYYIFYNAEER</sequence>
<gene>
    <name evidence="2" type="ORF">ENW83_01430</name>
</gene>
<reference evidence="2" key="1">
    <citation type="journal article" date="2020" name="mSystems">
        <title>Genome- and Community-Level Interaction Insights into Carbon Utilization and Element Cycling Functions of Hydrothermarchaeota in Hydrothermal Sediment.</title>
        <authorList>
            <person name="Zhou Z."/>
            <person name="Liu Y."/>
            <person name="Xu W."/>
            <person name="Pan J."/>
            <person name="Luo Z.H."/>
            <person name="Li M."/>
        </authorList>
    </citation>
    <scope>NUCLEOTIDE SEQUENCE [LARGE SCALE GENOMIC DNA]</scope>
    <source>
        <strain evidence="2">SpSt-885</strain>
    </source>
</reference>